<evidence type="ECO:0000256" key="5">
    <source>
        <dbReference type="ARBA" id="ARBA00022598"/>
    </source>
</evidence>
<dbReference type="GO" id="GO:0006422">
    <property type="term" value="P:aspartyl-tRNA aminoacylation"/>
    <property type="evidence" value="ECO:0007669"/>
    <property type="project" value="InterPro"/>
</dbReference>
<evidence type="ECO:0000256" key="11">
    <source>
        <dbReference type="ARBA" id="ARBA00070516"/>
    </source>
</evidence>
<dbReference type="NCBIfam" id="TIGR00458">
    <property type="entry name" value="aspS_nondisc"/>
    <property type="match status" value="1"/>
</dbReference>
<dbReference type="RefSeq" id="XP_017994945.1">
    <property type="nucleotide sequence ID" value="XM_018140841.1"/>
</dbReference>
<evidence type="ECO:0000256" key="2">
    <source>
        <dbReference type="ARBA" id="ARBA00005312"/>
    </source>
</evidence>
<evidence type="ECO:0000256" key="7">
    <source>
        <dbReference type="ARBA" id="ARBA00022840"/>
    </source>
</evidence>
<feature type="region of interest" description="Disordered" evidence="12">
    <location>
        <begin position="1"/>
        <end position="67"/>
    </location>
</feature>
<feature type="domain" description="Aminoacyl-transfer RNA synthetases class-II family profile" evidence="13">
    <location>
        <begin position="311"/>
        <end position="555"/>
    </location>
</feature>
<dbReference type="Gene3D" id="3.30.930.10">
    <property type="entry name" value="Bira Bifunctional Protein, Domain 2"/>
    <property type="match status" value="1"/>
</dbReference>
<evidence type="ECO:0000256" key="8">
    <source>
        <dbReference type="ARBA" id="ARBA00022917"/>
    </source>
</evidence>
<proteinExistence type="inferred from homology"/>
<dbReference type="PANTHER" id="PTHR43450:SF1">
    <property type="entry name" value="ASPARTATE--TRNA LIGASE, CYTOPLASMIC"/>
    <property type="match status" value="1"/>
</dbReference>
<dbReference type="GO" id="GO:0005524">
    <property type="term" value="F:ATP binding"/>
    <property type="evidence" value="ECO:0007669"/>
    <property type="project" value="UniProtKB-KW"/>
</dbReference>
<dbReference type="FunFam" id="3.30.930.10:FF:000038">
    <property type="entry name" value="Aspartate--tRNA ligase"/>
    <property type="match status" value="1"/>
</dbReference>
<dbReference type="SUPFAM" id="SSF55681">
    <property type="entry name" value="Class II aaRS and biotin synthetases"/>
    <property type="match status" value="1"/>
</dbReference>
<keyword evidence="8" id="KW-0648">Protein biosynthesis</keyword>
<dbReference type="PANTHER" id="PTHR43450">
    <property type="entry name" value="ASPARTYL-TRNA SYNTHETASE"/>
    <property type="match status" value="1"/>
</dbReference>
<dbReference type="InterPro" id="IPR045864">
    <property type="entry name" value="aa-tRNA-synth_II/BPL/LPL"/>
</dbReference>
<dbReference type="EC" id="6.1.1.12" evidence="3"/>
<evidence type="ECO:0000313" key="14">
    <source>
        <dbReference type="EMBL" id="KPI34982.1"/>
    </source>
</evidence>
<dbReference type="VEuPathDB" id="FungiDB:AB675_11950"/>
<keyword evidence="5 14" id="KW-0436">Ligase</keyword>
<dbReference type="GO" id="GO:0003723">
    <property type="term" value="F:RNA binding"/>
    <property type="evidence" value="ECO:0007669"/>
    <property type="project" value="TreeGrafter"/>
</dbReference>
<dbReference type="InterPro" id="IPR012340">
    <property type="entry name" value="NA-bd_OB-fold"/>
</dbReference>
<feature type="compositionally biased region" description="Basic and acidic residues" evidence="12">
    <location>
        <begin position="35"/>
        <end position="54"/>
    </location>
</feature>
<sequence length="555" mass="61611">MSSEEPKGAALPVHAKDDPMVDAENAPSKSALKKAAKEAEKAAKKAAAKEKEAAQRAQQAAAADEDKAVDNYGSITKAKETGVIHLKKLNETHADQEITVITRIHNSRVQSAKLAFLMLRQQGETIQAVMAAAGDDVSKQMIKWATAIPVNSFVRVTGLVKKPDPAIASASISNLELNVKKIYEISRAMEMLPMQVKDCERPPPESNEEGQSDATGPIVTLKTRLDNRVIDFQTDVNQAIFTISSAVEVLFTDYMVKAGSRKFNTAKFVGAATEGGAGVFEVTNYFGKSAYLAQSPQFYKQMLIAGDCESVFEIGPVFRAENSNTHRHLTEFTGLDFEMVFTNHYHEVLTFAENLIVFIITTLQKSYAAEIATVQKFYPRAGDFRIKDNKALRLNYADGIRLLKEAGVDTSEQDRFETDLSTAMEKQLGKIIREKYDTDFYVLDEFPMAVRPFYTKRHPTDPNLSNSYDFFMRGEEIMSGAQRINDAGELEQSMRAKGVDPTAEGFQDYVNAFRQGCRPHAGGGLGLNRIVQFFLGLDNVRQATPFPRDPQRLRP</sequence>
<dbReference type="CDD" id="cd00776">
    <property type="entry name" value="AsxRS_core"/>
    <property type="match status" value="1"/>
</dbReference>
<keyword evidence="6" id="KW-0547">Nucleotide-binding</keyword>
<comment type="subcellular location">
    <subcellularLocation>
        <location evidence="1">Cytoplasm</location>
    </subcellularLocation>
</comment>
<comment type="caution">
    <text evidence="14">The sequence shown here is derived from an EMBL/GenBank/DDBJ whole genome shotgun (WGS) entry which is preliminary data.</text>
</comment>
<reference evidence="14 15" key="1">
    <citation type="submission" date="2015-06" db="EMBL/GenBank/DDBJ databases">
        <title>Draft genome of the ant-associated black yeast Phialophora attae CBS 131958.</title>
        <authorList>
            <person name="Moreno L.F."/>
            <person name="Stielow B.J."/>
            <person name="de Hoog S."/>
            <person name="Vicente V.A."/>
            <person name="Weiss V.A."/>
            <person name="de Vries M."/>
            <person name="Cruz L.M."/>
            <person name="Souza E.M."/>
        </authorList>
    </citation>
    <scope>NUCLEOTIDE SEQUENCE [LARGE SCALE GENOMIC DNA]</scope>
    <source>
        <strain evidence="14 15">CBS 131958</strain>
    </source>
</reference>
<dbReference type="AlphaFoldDB" id="A0A0N1H1W2"/>
<dbReference type="EMBL" id="LFJN01000046">
    <property type="protein sequence ID" value="KPI34982.1"/>
    <property type="molecule type" value="Genomic_DNA"/>
</dbReference>
<keyword evidence="7" id="KW-0067">ATP-binding</keyword>
<dbReference type="Pfam" id="PF00152">
    <property type="entry name" value="tRNA-synt_2"/>
    <property type="match status" value="1"/>
</dbReference>
<dbReference type="Proteomes" id="UP000038010">
    <property type="component" value="Unassembled WGS sequence"/>
</dbReference>
<dbReference type="Gene3D" id="2.40.50.140">
    <property type="entry name" value="Nucleic acid-binding proteins"/>
    <property type="match status" value="1"/>
</dbReference>
<evidence type="ECO:0000256" key="4">
    <source>
        <dbReference type="ARBA" id="ARBA00022490"/>
    </source>
</evidence>
<dbReference type="GeneID" id="28732722"/>
<organism evidence="14 15">
    <name type="scientific">Cyphellophora attinorum</name>
    <dbReference type="NCBI Taxonomy" id="1664694"/>
    <lineage>
        <taxon>Eukaryota</taxon>
        <taxon>Fungi</taxon>
        <taxon>Dikarya</taxon>
        <taxon>Ascomycota</taxon>
        <taxon>Pezizomycotina</taxon>
        <taxon>Eurotiomycetes</taxon>
        <taxon>Chaetothyriomycetidae</taxon>
        <taxon>Chaetothyriales</taxon>
        <taxon>Cyphellophoraceae</taxon>
        <taxon>Cyphellophora</taxon>
    </lineage>
</organism>
<evidence type="ECO:0000256" key="9">
    <source>
        <dbReference type="ARBA" id="ARBA00023146"/>
    </source>
</evidence>
<dbReference type="HAMAP" id="MF_02075">
    <property type="entry name" value="Asp_tRNA_synth_type2"/>
    <property type="match status" value="1"/>
</dbReference>
<protein>
    <recommendedName>
        <fullName evidence="11">Probable aspartate--tRNA ligase, cytoplasmic</fullName>
        <ecNumber evidence="3">6.1.1.12</ecNumber>
    </recommendedName>
</protein>
<keyword evidence="9" id="KW-0030">Aminoacyl-tRNA synthetase</keyword>
<comment type="catalytic activity">
    <reaction evidence="10">
        <text>tRNA(Asp) + L-aspartate + ATP = L-aspartyl-tRNA(Asp) + AMP + diphosphate</text>
        <dbReference type="Rhea" id="RHEA:19649"/>
        <dbReference type="Rhea" id="RHEA-COMP:9660"/>
        <dbReference type="Rhea" id="RHEA-COMP:9678"/>
        <dbReference type="ChEBI" id="CHEBI:29991"/>
        <dbReference type="ChEBI" id="CHEBI:30616"/>
        <dbReference type="ChEBI" id="CHEBI:33019"/>
        <dbReference type="ChEBI" id="CHEBI:78442"/>
        <dbReference type="ChEBI" id="CHEBI:78516"/>
        <dbReference type="ChEBI" id="CHEBI:456215"/>
        <dbReference type="EC" id="6.1.1.12"/>
    </reaction>
</comment>
<dbReference type="NCBIfam" id="NF003483">
    <property type="entry name" value="PRK05159.1"/>
    <property type="match status" value="1"/>
</dbReference>
<dbReference type="InterPro" id="IPR002312">
    <property type="entry name" value="Asp/Asn-tRNA-synth_IIb"/>
</dbReference>
<dbReference type="PROSITE" id="PS50862">
    <property type="entry name" value="AA_TRNA_LIGASE_II"/>
    <property type="match status" value="1"/>
</dbReference>
<evidence type="ECO:0000259" key="13">
    <source>
        <dbReference type="PROSITE" id="PS50862"/>
    </source>
</evidence>
<dbReference type="GO" id="GO:0004815">
    <property type="term" value="F:aspartate-tRNA ligase activity"/>
    <property type="evidence" value="ECO:0007669"/>
    <property type="project" value="UniProtKB-EC"/>
</dbReference>
<gene>
    <name evidence="14" type="ORF">AB675_11950</name>
</gene>
<dbReference type="OrthoDB" id="372395at2759"/>
<dbReference type="GO" id="GO:0005829">
    <property type="term" value="C:cytosol"/>
    <property type="evidence" value="ECO:0007669"/>
    <property type="project" value="TreeGrafter"/>
</dbReference>
<dbReference type="PRINTS" id="PR01042">
    <property type="entry name" value="TRNASYNTHASP"/>
</dbReference>
<evidence type="ECO:0000256" key="3">
    <source>
        <dbReference type="ARBA" id="ARBA00012841"/>
    </source>
</evidence>
<name>A0A0N1H1W2_9EURO</name>
<evidence type="ECO:0000256" key="12">
    <source>
        <dbReference type="SAM" id="MobiDB-lite"/>
    </source>
</evidence>
<dbReference type="STRING" id="1664694.A0A0N1H1W2"/>
<keyword evidence="4" id="KW-0963">Cytoplasm</keyword>
<accession>A0A0N1H1W2</accession>
<comment type="similarity">
    <text evidence="2">Belongs to the class-II aminoacyl-tRNA synthetase family. Type 2 subfamily.</text>
</comment>
<keyword evidence="15" id="KW-1185">Reference proteome</keyword>
<dbReference type="GO" id="GO:0017101">
    <property type="term" value="C:aminoacyl-tRNA synthetase multienzyme complex"/>
    <property type="evidence" value="ECO:0007669"/>
    <property type="project" value="TreeGrafter"/>
</dbReference>
<dbReference type="InterPro" id="IPR004523">
    <property type="entry name" value="Asp-tRNA_synthase_2"/>
</dbReference>
<evidence type="ECO:0000256" key="1">
    <source>
        <dbReference type="ARBA" id="ARBA00004496"/>
    </source>
</evidence>
<evidence type="ECO:0000256" key="10">
    <source>
        <dbReference type="ARBA" id="ARBA00047904"/>
    </source>
</evidence>
<dbReference type="CDD" id="cd04320">
    <property type="entry name" value="AspRS_cyto_N"/>
    <property type="match status" value="1"/>
</dbReference>
<dbReference type="SUPFAM" id="SSF50249">
    <property type="entry name" value="Nucleic acid-binding proteins"/>
    <property type="match status" value="1"/>
</dbReference>
<evidence type="ECO:0000256" key="6">
    <source>
        <dbReference type="ARBA" id="ARBA00022741"/>
    </source>
</evidence>
<dbReference type="InterPro" id="IPR006195">
    <property type="entry name" value="aa-tRNA-synth_II"/>
</dbReference>
<dbReference type="InterPro" id="IPR004364">
    <property type="entry name" value="Aa-tRNA-synt_II"/>
</dbReference>
<evidence type="ECO:0000313" key="15">
    <source>
        <dbReference type="Proteomes" id="UP000038010"/>
    </source>
</evidence>